<name>A0ABV0M8M5_9HYPH</name>
<proteinExistence type="predicted"/>
<evidence type="ECO:0000313" key="3">
    <source>
        <dbReference type="EMBL" id="MEQ1408232.1"/>
    </source>
</evidence>
<protein>
    <submittedName>
        <fullName evidence="3">DNA polymerase Y family protein</fullName>
    </submittedName>
</protein>
<feature type="domain" description="UmuC" evidence="2">
    <location>
        <begin position="11"/>
        <end position="124"/>
    </location>
</feature>
<dbReference type="InterPro" id="IPR050356">
    <property type="entry name" value="SulA_CellDiv_inhibitor"/>
</dbReference>
<accession>A0ABV0M8M5</accession>
<sequence>MLCAGRRDNAMRLTALDEVSERLGLKRGQGLAEARAMFPKIDVMDEDEEADQVLLEAIADWCDRYTPLVALDGREGLLLDITGCAHLFGGEEALLRDILKRLFHMGFDVKGAISSSPGLSWAACRFGRGGVIDDETMKEVLAPLPVNALRIDDAMIVSLHKLGLKRVGDLFPMPRAPLARRFGTQLLLRLDQALGANEEAISPRRPVAALSAERRLAEPIQAEEHILQLTGQIATSLRPGLEVRGIGGRVFELVLFRIDGRVFRIAAGASQPLRDPERISTLFSERLNAVHDDLDAGFGFELLRLNVLQHDTFGAAQGDFIGDGESEISLADFVDRVSARLGADCLQFAELRQSHMPERARVFVPAMTAGSAQKKGDEDLAFAPRSDRPLRLFHHPEPIDAFAATVPDGPPQRFRWRRIVHRVVRAEGPERISPEWWIDPKEAEERDYFRLESDAGRRFWIFREGHYDGKTAPSWRVHGIFA</sequence>
<reference evidence="3 4" key="1">
    <citation type="submission" date="2024-05" db="EMBL/GenBank/DDBJ databases">
        <title>Neorhizobium sp. Rsf11, a plant growth promoting and heavy metal resistant PAH-degrader.</title>
        <authorList>
            <person name="Golubev S.N."/>
            <person name="Muratova A.Y."/>
            <person name="Markelova M.I."/>
        </authorList>
    </citation>
    <scope>NUCLEOTIDE SEQUENCE [LARGE SCALE GENOMIC DNA]</scope>
    <source>
        <strain evidence="3 4">Rsf11</strain>
    </source>
</reference>
<evidence type="ECO:0000259" key="2">
    <source>
        <dbReference type="Pfam" id="PF00817"/>
    </source>
</evidence>
<dbReference type="CDD" id="cd03468">
    <property type="entry name" value="PolY_like"/>
    <property type="match status" value="1"/>
</dbReference>
<dbReference type="EMBL" id="JBEAAL010000024">
    <property type="protein sequence ID" value="MEQ1408232.1"/>
    <property type="molecule type" value="Genomic_DNA"/>
</dbReference>
<gene>
    <name evidence="3" type="ORF">ABK249_25200</name>
</gene>
<dbReference type="Pfam" id="PF00817">
    <property type="entry name" value="IMS"/>
    <property type="match status" value="1"/>
</dbReference>
<organism evidence="3 4">
    <name type="scientific">Neorhizobium phenanthreniclasticum</name>
    <dbReference type="NCBI Taxonomy" id="3157917"/>
    <lineage>
        <taxon>Bacteria</taxon>
        <taxon>Pseudomonadati</taxon>
        <taxon>Pseudomonadota</taxon>
        <taxon>Alphaproteobacteria</taxon>
        <taxon>Hyphomicrobiales</taxon>
        <taxon>Rhizobiaceae</taxon>
        <taxon>Rhizobium/Agrobacterium group</taxon>
        <taxon>Neorhizobium</taxon>
    </lineage>
</organism>
<evidence type="ECO:0000313" key="4">
    <source>
        <dbReference type="Proteomes" id="UP001496627"/>
    </source>
</evidence>
<dbReference type="Proteomes" id="UP001496627">
    <property type="component" value="Unassembled WGS sequence"/>
</dbReference>
<dbReference type="InterPro" id="IPR001126">
    <property type="entry name" value="UmuC"/>
</dbReference>
<dbReference type="PANTHER" id="PTHR35369:SF2">
    <property type="entry name" value="BLR3025 PROTEIN"/>
    <property type="match status" value="1"/>
</dbReference>
<evidence type="ECO:0000256" key="1">
    <source>
        <dbReference type="ARBA" id="ARBA00022763"/>
    </source>
</evidence>
<keyword evidence="1" id="KW-0227">DNA damage</keyword>
<dbReference type="PANTHER" id="PTHR35369">
    <property type="entry name" value="BLR3025 PROTEIN-RELATED"/>
    <property type="match status" value="1"/>
</dbReference>
<dbReference type="SUPFAM" id="SSF56672">
    <property type="entry name" value="DNA/RNA polymerases"/>
    <property type="match status" value="1"/>
</dbReference>
<dbReference type="InterPro" id="IPR043502">
    <property type="entry name" value="DNA/RNA_pol_sf"/>
</dbReference>
<keyword evidence="4" id="KW-1185">Reference proteome</keyword>
<comment type="caution">
    <text evidence="3">The sequence shown here is derived from an EMBL/GenBank/DDBJ whole genome shotgun (WGS) entry which is preliminary data.</text>
</comment>